<dbReference type="PANTHER" id="PTHR33830:SF3">
    <property type="entry name" value="DEFENSIN-LIKE PROTEIN 127-RELATED"/>
    <property type="match status" value="1"/>
</dbReference>
<proteinExistence type="inferred from homology"/>
<dbReference type="Gramene" id="ESQ44694">
    <property type="protein sequence ID" value="ESQ44694"/>
    <property type="gene ID" value="EUTSA_v10003401mg"/>
</dbReference>
<sequence length="73" mass="8071">MTKSTVLVIFMVVLVLGMVAKETQGQERCHEYMTGTGPCEINQCVDQCTAKWKGRGTCMPSSKTCLCTFNCNK</sequence>
<dbReference type="GO" id="GO:0050832">
    <property type="term" value="P:defense response to fungus"/>
    <property type="evidence" value="ECO:0007669"/>
    <property type="project" value="UniProtKB-KW"/>
</dbReference>
<dbReference type="Proteomes" id="UP000030689">
    <property type="component" value="Unassembled WGS sequence"/>
</dbReference>
<evidence type="ECO:0000313" key="8">
    <source>
        <dbReference type="Proteomes" id="UP000030689"/>
    </source>
</evidence>
<protein>
    <recommendedName>
        <fullName evidence="9">Knottin scorpion toxin-like domain-containing protein</fullName>
    </recommendedName>
</protein>
<comment type="similarity">
    <text evidence="1">Belongs to the DEFL family.</text>
</comment>
<accession>V4LLS9</accession>
<dbReference type="OMA" id="IQLHPFI"/>
<gene>
    <name evidence="7" type="ORF">EUTSA_v10003401mg</name>
</gene>
<keyword evidence="6" id="KW-0732">Signal</keyword>
<keyword evidence="2" id="KW-0929">Antimicrobial</keyword>
<feature type="chain" id="PRO_5004720964" description="Knottin scorpion toxin-like domain-containing protein" evidence="6">
    <location>
        <begin position="26"/>
        <end position="73"/>
    </location>
</feature>
<evidence type="ECO:0000313" key="7">
    <source>
        <dbReference type="EMBL" id="ESQ44694.1"/>
    </source>
</evidence>
<name>V4LLS9_EUTSA</name>
<keyword evidence="3" id="KW-0295">Fungicide</keyword>
<evidence type="ECO:0008006" key="9">
    <source>
        <dbReference type="Google" id="ProtNLM"/>
    </source>
</evidence>
<reference evidence="7 8" key="1">
    <citation type="journal article" date="2013" name="Front. Plant Sci.">
        <title>The Reference Genome of the Halophytic Plant Eutrema salsugineum.</title>
        <authorList>
            <person name="Yang R."/>
            <person name="Jarvis D.E."/>
            <person name="Chen H."/>
            <person name="Beilstein M.A."/>
            <person name="Grimwood J."/>
            <person name="Jenkins J."/>
            <person name="Shu S."/>
            <person name="Prochnik S."/>
            <person name="Xin M."/>
            <person name="Ma C."/>
            <person name="Schmutz J."/>
            <person name="Wing R.A."/>
            <person name="Mitchell-Olds T."/>
            <person name="Schumaker K.S."/>
            <person name="Wang X."/>
        </authorList>
    </citation>
    <scope>NUCLEOTIDE SEQUENCE [LARGE SCALE GENOMIC DNA]</scope>
</reference>
<dbReference type="InterPro" id="IPR010851">
    <property type="entry name" value="DEFL"/>
</dbReference>
<dbReference type="OrthoDB" id="1021391at2759"/>
<evidence type="ECO:0000256" key="3">
    <source>
        <dbReference type="ARBA" id="ARBA00022577"/>
    </source>
</evidence>
<keyword evidence="4" id="KW-0611">Plant defense</keyword>
<organism evidence="7 8">
    <name type="scientific">Eutrema salsugineum</name>
    <name type="common">Saltwater cress</name>
    <name type="synonym">Sisymbrium salsugineum</name>
    <dbReference type="NCBI Taxonomy" id="72664"/>
    <lineage>
        <taxon>Eukaryota</taxon>
        <taxon>Viridiplantae</taxon>
        <taxon>Streptophyta</taxon>
        <taxon>Embryophyta</taxon>
        <taxon>Tracheophyta</taxon>
        <taxon>Spermatophyta</taxon>
        <taxon>Magnoliopsida</taxon>
        <taxon>eudicotyledons</taxon>
        <taxon>Gunneridae</taxon>
        <taxon>Pentapetalae</taxon>
        <taxon>rosids</taxon>
        <taxon>malvids</taxon>
        <taxon>Brassicales</taxon>
        <taxon>Brassicaceae</taxon>
        <taxon>Eutremeae</taxon>
        <taxon>Eutrema</taxon>
    </lineage>
</organism>
<keyword evidence="5" id="KW-1015">Disulfide bond</keyword>
<evidence type="ECO:0000256" key="5">
    <source>
        <dbReference type="ARBA" id="ARBA00023157"/>
    </source>
</evidence>
<dbReference type="PANTHER" id="PTHR33830">
    <property type="entry name" value="DEFENSIN-LIKE PROTEIN 184-RELATED"/>
    <property type="match status" value="1"/>
</dbReference>
<dbReference type="Pfam" id="PF07333">
    <property type="entry name" value="SLR1-BP"/>
    <property type="match status" value="1"/>
</dbReference>
<dbReference type="EMBL" id="KI517441">
    <property type="protein sequence ID" value="ESQ44694.1"/>
    <property type="molecule type" value="Genomic_DNA"/>
</dbReference>
<keyword evidence="8" id="KW-1185">Reference proteome</keyword>
<evidence type="ECO:0000256" key="4">
    <source>
        <dbReference type="ARBA" id="ARBA00022821"/>
    </source>
</evidence>
<evidence type="ECO:0000256" key="1">
    <source>
        <dbReference type="ARBA" id="ARBA00006722"/>
    </source>
</evidence>
<evidence type="ECO:0000256" key="6">
    <source>
        <dbReference type="SAM" id="SignalP"/>
    </source>
</evidence>
<dbReference type="GO" id="GO:0031640">
    <property type="term" value="P:killing of cells of another organism"/>
    <property type="evidence" value="ECO:0007669"/>
    <property type="project" value="UniProtKB-KW"/>
</dbReference>
<dbReference type="AlphaFoldDB" id="V4LLS9"/>
<feature type="signal peptide" evidence="6">
    <location>
        <begin position="1"/>
        <end position="25"/>
    </location>
</feature>
<dbReference type="KEGG" id="eus:EUTSA_v10003401mg"/>
<evidence type="ECO:0000256" key="2">
    <source>
        <dbReference type="ARBA" id="ARBA00022529"/>
    </source>
</evidence>